<dbReference type="GO" id="GO:0042720">
    <property type="term" value="C:mitochondrial inner membrane peptidase complex"/>
    <property type="evidence" value="ECO:0007669"/>
    <property type="project" value="TreeGrafter"/>
</dbReference>
<dbReference type="PRINTS" id="PR00727">
    <property type="entry name" value="LEADERPTASE"/>
</dbReference>
<protein>
    <recommendedName>
        <fullName evidence="9">Mitochondrial inner membrane protease subunit</fullName>
        <ecNumber evidence="9">3.4.21.-</ecNumber>
    </recommendedName>
</protein>
<sequence length="203" mass="22956">MMRLPTGLLFGPFSSVLLSVARYASGSFTSRLSSPRLANGSSKSWRLLKATIKYGCIMYVVNNYIVDFFVCIGPSMEPTIQSHDVVITEHISQRFGSLRRGDLIVARSPINPTSFICKRIVGLNGDLVYDENLHLVKVPRGHVWLEGDNARDSVDSRRYGPIPEGLVRSKLYFRLWPLSRFGRIVNFKRRSLPGEDLEELSSY</sequence>
<comment type="subunit">
    <text evidence="2">Heterodimer of 2 subunits, IMMPL1 and IMMPL2.</text>
</comment>
<comment type="subcellular location">
    <subcellularLocation>
        <location evidence="1 9">Mitochondrion inner membrane</location>
    </subcellularLocation>
</comment>
<dbReference type="EC" id="3.4.21.-" evidence="9"/>
<keyword evidence="5 9" id="KW-0496">Mitochondrion</keyword>
<dbReference type="EMBL" id="BDGG01000010">
    <property type="protein sequence ID" value="GAV03888.1"/>
    <property type="molecule type" value="Genomic_DNA"/>
</dbReference>
<dbReference type="PANTHER" id="PTHR12383:SF16">
    <property type="entry name" value="MITOCHONDRIAL INNER MEMBRANE PROTEASE SUBUNIT 1"/>
    <property type="match status" value="1"/>
</dbReference>
<evidence type="ECO:0000256" key="5">
    <source>
        <dbReference type="ARBA" id="ARBA00023128"/>
    </source>
</evidence>
<proteinExistence type="inferred from homology"/>
<keyword evidence="3 9" id="KW-0999">Mitochondrion inner membrane</keyword>
<accession>A0A1D1VVR5</accession>
<keyword evidence="12" id="KW-1185">Reference proteome</keyword>
<dbReference type="Pfam" id="PF10502">
    <property type="entry name" value="Peptidase_S26"/>
    <property type="match status" value="2"/>
</dbReference>
<comment type="caution">
    <text evidence="11">The sequence shown here is derived from an EMBL/GenBank/DDBJ whole genome shotgun (WGS) entry which is preliminary data.</text>
</comment>
<dbReference type="Proteomes" id="UP000186922">
    <property type="component" value="Unassembled WGS sequence"/>
</dbReference>
<name>A0A1D1VVR5_RAMVA</name>
<dbReference type="InterPro" id="IPR000223">
    <property type="entry name" value="Pept_S26A_signal_pept_1"/>
</dbReference>
<dbReference type="Gene3D" id="2.10.109.10">
    <property type="entry name" value="Umud Fragment, subunit A"/>
    <property type="match status" value="1"/>
</dbReference>
<dbReference type="GO" id="GO:0004252">
    <property type="term" value="F:serine-type endopeptidase activity"/>
    <property type="evidence" value="ECO:0007669"/>
    <property type="project" value="InterPro"/>
</dbReference>
<comment type="similarity">
    <text evidence="7">Belongs to the peptidase S26 family. IMP1 subfamily.</text>
</comment>
<evidence type="ECO:0000256" key="3">
    <source>
        <dbReference type="ARBA" id="ARBA00022792"/>
    </source>
</evidence>
<feature type="domain" description="Peptidase S26" evidence="10">
    <location>
        <begin position="137"/>
        <end position="176"/>
    </location>
</feature>
<evidence type="ECO:0000256" key="1">
    <source>
        <dbReference type="ARBA" id="ARBA00004273"/>
    </source>
</evidence>
<keyword evidence="9" id="KW-0645">Protease</keyword>
<organism evidence="11 12">
    <name type="scientific">Ramazzottius varieornatus</name>
    <name type="common">Water bear</name>
    <name type="synonym">Tardigrade</name>
    <dbReference type="NCBI Taxonomy" id="947166"/>
    <lineage>
        <taxon>Eukaryota</taxon>
        <taxon>Metazoa</taxon>
        <taxon>Ecdysozoa</taxon>
        <taxon>Tardigrada</taxon>
        <taxon>Eutardigrada</taxon>
        <taxon>Parachela</taxon>
        <taxon>Hypsibioidea</taxon>
        <taxon>Ramazzottiidae</taxon>
        <taxon>Ramazzottius</taxon>
    </lineage>
</organism>
<dbReference type="PANTHER" id="PTHR12383">
    <property type="entry name" value="PROTEASE FAMILY S26 MITOCHONDRIAL INNER MEMBRANE PROTEASE-RELATED"/>
    <property type="match status" value="1"/>
</dbReference>
<dbReference type="AlphaFoldDB" id="A0A1D1VVR5"/>
<evidence type="ECO:0000256" key="8">
    <source>
        <dbReference type="PIRSR" id="PIRSR600223-1"/>
    </source>
</evidence>
<dbReference type="InterPro" id="IPR019533">
    <property type="entry name" value="Peptidase_S26"/>
</dbReference>
<dbReference type="NCBIfam" id="TIGR02227">
    <property type="entry name" value="sigpep_I_bact"/>
    <property type="match status" value="1"/>
</dbReference>
<evidence type="ECO:0000259" key="10">
    <source>
        <dbReference type="Pfam" id="PF10502"/>
    </source>
</evidence>
<evidence type="ECO:0000256" key="9">
    <source>
        <dbReference type="RuleBase" id="RU362041"/>
    </source>
</evidence>
<evidence type="ECO:0000256" key="7">
    <source>
        <dbReference type="ARBA" id="ARBA00038445"/>
    </source>
</evidence>
<dbReference type="InterPro" id="IPR036286">
    <property type="entry name" value="LexA/Signal_pep-like_sf"/>
</dbReference>
<gene>
    <name evidence="11" type="primary">RvY_14257</name>
    <name evidence="11" type="synonym">RvY_14257.1</name>
    <name evidence="11" type="ORF">RvY_14257-1</name>
</gene>
<dbReference type="SUPFAM" id="SSF51306">
    <property type="entry name" value="LexA/Signal peptidase"/>
    <property type="match status" value="1"/>
</dbReference>
<evidence type="ECO:0000256" key="6">
    <source>
        <dbReference type="ARBA" id="ARBA00023136"/>
    </source>
</evidence>
<feature type="domain" description="Peptidase S26" evidence="10">
    <location>
        <begin position="45"/>
        <end position="129"/>
    </location>
</feature>
<dbReference type="InterPro" id="IPR052064">
    <property type="entry name" value="Mito_IMP1_subunit"/>
</dbReference>
<dbReference type="STRING" id="947166.A0A1D1VVR5"/>
<dbReference type="GO" id="GO:0006465">
    <property type="term" value="P:signal peptide processing"/>
    <property type="evidence" value="ECO:0007669"/>
    <property type="project" value="InterPro"/>
</dbReference>
<evidence type="ECO:0000256" key="2">
    <source>
        <dbReference type="ARBA" id="ARBA00011805"/>
    </source>
</evidence>
<feature type="active site" evidence="8">
    <location>
        <position position="75"/>
    </location>
</feature>
<dbReference type="CDD" id="cd06530">
    <property type="entry name" value="S26_SPase_I"/>
    <property type="match status" value="1"/>
</dbReference>
<dbReference type="OrthoDB" id="308440at2759"/>
<evidence type="ECO:0000313" key="11">
    <source>
        <dbReference type="EMBL" id="GAV03888.1"/>
    </source>
</evidence>
<dbReference type="GO" id="GO:0006627">
    <property type="term" value="P:protein processing involved in protein targeting to mitochondrion"/>
    <property type="evidence" value="ECO:0007669"/>
    <property type="project" value="TreeGrafter"/>
</dbReference>
<evidence type="ECO:0000256" key="4">
    <source>
        <dbReference type="ARBA" id="ARBA00022801"/>
    </source>
</evidence>
<reference evidence="11 12" key="1">
    <citation type="journal article" date="2016" name="Nat. Commun.">
        <title>Extremotolerant tardigrade genome and improved radiotolerance of human cultured cells by tardigrade-unique protein.</title>
        <authorList>
            <person name="Hashimoto T."/>
            <person name="Horikawa D.D."/>
            <person name="Saito Y."/>
            <person name="Kuwahara H."/>
            <person name="Kozuka-Hata H."/>
            <person name="Shin-I T."/>
            <person name="Minakuchi Y."/>
            <person name="Ohishi K."/>
            <person name="Motoyama A."/>
            <person name="Aizu T."/>
            <person name="Enomoto A."/>
            <person name="Kondo K."/>
            <person name="Tanaka S."/>
            <person name="Hara Y."/>
            <person name="Koshikawa S."/>
            <person name="Sagara H."/>
            <person name="Miura T."/>
            <person name="Yokobori S."/>
            <person name="Miyagawa K."/>
            <person name="Suzuki Y."/>
            <person name="Kubo T."/>
            <person name="Oyama M."/>
            <person name="Kohara Y."/>
            <person name="Fujiyama A."/>
            <person name="Arakawa K."/>
            <person name="Katayama T."/>
            <person name="Toyoda A."/>
            <person name="Kunieda T."/>
        </authorList>
    </citation>
    <scope>NUCLEOTIDE SEQUENCE [LARGE SCALE GENOMIC DNA]</scope>
    <source>
        <strain evidence="11 12">YOKOZUNA-1</strain>
    </source>
</reference>
<keyword evidence="4 9" id="KW-0378">Hydrolase</keyword>
<keyword evidence="6" id="KW-0472">Membrane</keyword>
<evidence type="ECO:0000313" key="12">
    <source>
        <dbReference type="Proteomes" id="UP000186922"/>
    </source>
</evidence>
<feature type="active site" evidence="8">
    <location>
        <position position="118"/>
    </location>
</feature>